<keyword evidence="2" id="KW-1185">Reference proteome</keyword>
<protein>
    <submittedName>
        <fullName evidence="1">Uncharacterized protein</fullName>
    </submittedName>
</protein>
<reference evidence="1 2" key="1">
    <citation type="submission" date="2023-03" db="EMBL/GenBank/DDBJ databases">
        <title>WGS of Gossypium arboreum.</title>
        <authorList>
            <person name="Yu D."/>
        </authorList>
    </citation>
    <scope>NUCLEOTIDE SEQUENCE [LARGE SCALE GENOMIC DNA]</scope>
    <source>
        <tissue evidence="1">Leaf</tissue>
    </source>
</reference>
<evidence type="ECO:0000313" key="1">
    <source>
        <dbReference type="EMBL" id="KAK5835663.1"/>
    </source>
</evidence>
<dbReference type="EMBL" id="JARKNE010000004">
    <property type="protein sequence ID" value="KAK5835663.1"/>
    <property type="molecule type" value="Genomic_DNA"/>
</dbReference>
<accession>A0ABR0Q8P5</accession>
<evidence type="ECO:0000313" key="2">
    <source>
        <dbReference type="Proteomes" id="UP001358586"/>
    </source>
</evidence>
<name>A0ABR0Q8P5_GOSAR</name>
<comment type="caution">
    <text evidence="1">The sequence shown here is derived from an EMBL/GenBank/DDBJ whole genome shotgun (WGS) entry which is preliminary data.</text>
</comment>
<gene>
    <name evidence="1" type="ORF">PVK06_011357</name>
</gene>
<dbReference type="Proteomes" id="UP001358586">
    <property type="component" value="Chromosome 4"/>
</dbReference>
<organism evidence="1 2">
    <name type="scientific">Gossypium arboreum</name>
    <name type="common">Tree cotton</name>
    <name type="synonym">Gossypium nanking</name>
    <dbReference type="NCBI Taxonomy" id="29729"/>
    <lineage>
        <taxon>Eukaryota</taxon>
        <taxon>Viridiplantae</taxon>
        <taxon>Streptophyta</taxon>
        <taxon>Embryophyta</taxon>
        <taxon>Tracheophyta</taxon>
        <taxon>Spermatophyta</taxon>
        <taxon>Magnoliopsida</taxon>
        <taxon>eudicotyledons</taxon>
        <taxon>Gunneridae</taxon>
        <taxon>Pentapetalae</taxon>
        <taxon>rosids</taxon>
        <taxon>malvids</taxon>
        <taxon>Malvales</taxon>
        <taxon>Malvaceae</taxon>
        <taxon>Malvoideae</taxon>
        <taxon>Gossypium</taxon>
    </lineage>
</organism>
<proteinExistence type="predicted"/>
<sequence>MKKGGSSREVEVEAPKFKRRKASAVRDFSPGCERGTTSDFKFRRQIAADQSSQGKYRLFFGCIWAGNYGTEEVYEDRMVA</sequence>